<dbReference type="CDD" id="cd08475">
    <property type="entry name" value="PBP2_CrgA_like_6"/>
    <property type="match status" value="1"/>
</dbReference>
<keyword evidence="2" id="KW-0805">Transcription regulation</keyword>
<organism evidence="6 7">
    <name type="scientific">Lichenifustis flavocetrariae</name>
    <dbReference type="NCBI Taxonomy" id="2949735"/>
    <lineage>
        <taxon>Bacteria</taxon>
        <taxon>Pseudomonadati</taxon>
        <taxon>Pseudomonadota</taxon>
        <taxon>Alphaproteobacteria</taxon>
        <taxon>Hyphomicrobiales</taxon>
        <taxon>Lichenihabitantaceae</taxon>
        <taxon>Lichenifustis</taxon>
    </lineage>
</organism>
<evidence type="ECO:0000259" key="5">
    <source>
        <dbReference type="PROSITE" id="PS50931"/>
    </source>
</evidence>
<dbReference type="PROSITE" id="PS50931">
    <property type="entry name" value="HTH_LYSR"/>
    <property type="match status" value="1"/>
</dbReference>
<dbReference type="GO" id="GO:0003700">
    <property type="term" value="F:DNA-binding transcription factor activity"/>
    <property type="evidence" value="ECO:0007669"/>
    <property type="project" value="InterPro"/>
</dbReference>
<keyword evidence="3" id="KW-0238">DNA-binding</keyword>
<dbReference type="InterPro" id="IPR058163">
    <property type="entry name" value="LysR-type_TF_proteobact-type"/>
</dbReference>
<evidence type="ECO:0000256" key="4">
    <source>
        <dbReference type="ARBA" id="ARBA00023163"/>
    </source>
</evidence>
<dbReference type="AlphaFoldDB" id="A0AA41YPZ4"/>
<evidence type="ECO:0000313" key="7">
    <source>
        <dbReference type="Proteomes" id="UP001165667"/>
    </source>
</evidence>
<dbReference type="Proteomes" id="UP001165667">
    <property type="component" value="Unassembled WGS sequence"/>
</dbReference>
<dbReference type="Gene3D" id="1.10.10.10">
    <property type="entry name" value="Winged helix-like DNA-binding domain superfamily/Winged helix DNA-binding domain"/>
    <property type="match status" value="1"/>
</dbReference>
<dbReference type="InterPro" id="IPR036388">
    <property type="entry name" value="WH-like_DNA-bd_sf"/>
</dbReference>
<dbReference type="SUPFAM" id="SSF53850">
    <property type="entry name" value="Periplasmic binding protein-like II"/>
    <property type="match status" value="1"/>
</dbReference>
<name>A0AA41YPZ4_9HYPH</name>
<evidence type="ECO:0000256" key="3">
    <source>
        <dbReference type="ARBA" id="ARBA00023125"/>
    </source>
</evidence>
<dbReference type="InterPro" id="IPR036390">
    <property type="entry name" value="WH_DNA-bd_sf"/>
</dbReference>
<evidence type="ECO:0000313" key="6">
    <source>
        <dbReference type="EMBL" id="MCW6506419.1"/>
    </source>
</evidence>
<feature type="domain" description="HTH lysR-type" evidence="5">
    <location>
        <begin position="11"/>
        <end position="43"/>
    </location>
</feature>
<sequence length="288" mass="31241">MGSESLGDLQGVSKSAAGKSVARLEERLGIRLLDRTTRSLNLTAEGQTYYQSCRKVLEELNAAETLLAARKRVASGTLRINLPISFGRLCVMPVLVEVANRNLNLDMEVSFADRQVDLVEEGIDLVVRLGDPGDHASLIGRRIATQRSIICAAPAYLNKKGRPASVEELGNHDCLAFAKDGRPLPWVIFGPHGLVRPFTMQPRHTISHGEALRDATVSGLGLAYLSTWLAADDIRSGRLEVVPIATPAEDVPITALWPRSRDLAPKVRVVVDALVEAFGVGLRLQEGV</sequence>
<reference evidence="6" key="1">
    <citation type="submission" date="2022-05" db="EMBL/GenBank/DDBJ databases">
        <authorList>
            <person name="Pankratov T."/>
        </authorList>
    </citation>
    <scope>NUCLEOTIDE SEQUENCE</scope>
    <source>
        <strain evidence="6">BP6-180914</strain>
    </source>
</reference>
<accession>A0AA41YPZ4</accession>
<gene>
    <name evidence="6" type="ORF">M8523_00105</name>
</gene>
<proteinExistence type="inferred from homology"/>
<evidence type="ECO:0000256" key="1">
    <source>
        <dbReference type="ARBA" id="ARBA00009437"/>
    </source>
</evidence>
<protein>
    <submittedName>
        <fullName evidence="6">LysR substrate-binding domain-containing protein</fullName>
    </submittedName>
</protein>
<dbReference type="InterPro" id="IPR000847">
    <property type="entry name" value="LysR_HTH_N"/>
</dbReference>
<evidence type="ECO:0000256" key="2">
    <source>
        <dbReference type="ARBA" id="ARBA00023015"/>
    </source>
</evidence>
<dbReference type="PANTHER" id="PTHR30537">
    <property type="entry name" value="HTH-TYPE TRANSCRIPTIONAL REGULATOR"/>
    <property type="match status" value="1"/>
</dbReference>
<dbReference type="Pfam" id="PF03466">
    <property type="entry name" value="LysR_substrate"/>
    <property type="match status" value="1"/>
</dbReference>
<dbReference type="EMBL" id="JAMOIM010000001">
    <property type="protein sequence ID" value="MCW6506419.1"/>
    <property type="molecule type" value="Genomic_DNA"/>
</dbReference>
<dbReference type="RefSeq" id="WP_282582789.1">
    <property type="nucleotide sequence ID" value="NZ_JAMOIM010000001.1"/>
</dbReference>
<dbReference type="Pfam" id="PF00126">
    <property type="entry name" value="HTH_1"/>
    <property type="match status" value="1"/>
</dbReference>
<dbReference type="GO" id="GO:0003677">
    <property type="term" value="F:DNA binding"/>
    <property type="evidence" value="ECO:0007669"/>
    <property type="project" value="UniProtKB-KW"/>
</dbReference>
<dbReference type="PANTHER" id="PTHR30537:SF5">
    <property type="entry name" value="HTH-TYPE TRANSCRIPTIONAL ACTIVATOR TTDR-RELATED"/>
    <property type="match status" value="1"/>
</dbReference>
<comment type="caution">
    <text evidence="6">The sequence shown here is derived from an EMBL/GenBank/DDBJ whole genome shotgun (WGS) entry which is preliminary data.</text>
</comment>
<keyword evidence="7" id="KW-1185">Reference proteome</keyword>
<dbReference type="Gene3D" id="3.40.190.290">
    <property type="match status" value="1"/>
</dbReference>
<dbReference type="InterPro" id="IPR005119">
    <property type="entry name" value="LysR_subst-bd"/>
</dbReference>
<keyword evidence="4" id="KW-0804">Transcription</keyword>
<comment type="similarity">
    <text evidence="1">Belongs to the LysR transcriptional regulatory family.</text>
</comment>
<dbReference type="SUPFAM" id="SSF46785">
    <property type="entry name" value="Winged helix' DNA-binding domain"/>
    <property type="match status" value="1"/>
</dbReference>